<reference evidence="3 4" key="1">
    <citation type="submission" date="2017-09" db="EMBL/GenBank/DDBJ databases">
        <title>WGS assembly of Aquilegia coerulea Goldsmith.</title>
        <authorList>
            <person name="Hodges S."/>
            <person name="Kramer E."/>
            <person name="Nordborg M."/>
            <person name="Tomkins J."/>
            <person name="Borevitz J."/>
            <person name="Derieg N."/>
            <person name="Yan J."/>
            <person name="Mihaltcheva S."/>
            <person name="Hayes R.D."/>
            <person name="Rokhsar D."/>
        </authorList>
    </citation>
    <scope>NUCLEOTIDE SEQUENCE [LARGE SCALE GENOMIC DNA]</scope>
    <source>
        <strain evidence="4">cv. Goldsmith</strain>
    </source>
</reference>
<dbReference type="GO" id="GO:0016567">
    <property type="term" value="P:protein ubiquitination"/>
    <property type="evidence" value="ECO:0007669"/>
    <property type="project" value="UniProtKB-UniRule"/>
</dbReference>
<dbReference type="PANTHER" id="PTHR12874">
    <property type="entry name" value="F-BOX ONLY PROTEIN 48-RELATED"/>
    <property type="match status" value="1"/>
</dbReference>
<evidence type="ECO:0000313" key="4">
    <source>
        <dbReference type="Proteomes" id="UP000230069"/>
    </source>
</evidence>
<dbReference type="OrthoDB" id="1905685at2759"/>
<dbReference type="SUPFAM" id="SSF81383">
    <property type="entry name" value="F-box domain"/>
    <property type="match status" value="1"/>
</dbReference>
<dbReference type="EMBL" id="KZ305018">
    <property type="protein sequence ID" value="PIA64312.1"/>
    <property type="molecule type" value="Genomic_DNA"/>
</dbReference>
<comment type="pathway">
    <text evidence="1">Protein modification; protein ubiquitination.</text>
</comment>
<name>A0A2G5F8J0_AQUCA</name>
<dbReference type="GO" id="GO:0005634">
    <property type="term" value="C:nucleus"/>
    <property type="evidence" value="ECO:0007669"/>
    <property type="project" value="UniProtKB-SubCell"/>
</dbReference>
<evidence type="ECO:0000313" key="3">
    <source>
        <dbReference type="EMBL" id="PIA64312.1"/>
    </source>
</evidence>
<sequence length="263" mass="30075">MSLLMKQKNSEDDHFPPSWEILHLVSQYLDPKSLAIATCVNKTWLILMSSDLIWKPICLTHYPSLSILNLTHPTISYRHLYTLGHFSSMSRRIRPLAPTITMNDLYFTFDVFDGNTHICSITKYGGDLRHDVNSLFRFDFYVGSDFTIFGMCDELRVRWNVVLKEWKGVCMVMDCKGKGTSVSSGSEQWFSEELPSTGCCLESGPTGIVAELGFRLCNEGSDCKMMKIEKVSMSFFSVICCRYLGIDDALRYLQRFLLPSHHV</sequence>
<dbReference type="STRING" id="218851.A0A2G5F8J0"/>
<protein>
    <recommendedName>
        <fullName evidence="1">F-box protein</fullName>
    </recommendedName>
</protein>
<keyword evidence="4" id="KW-1185">Reference proteome</keyword>
<dbReference type="InterPro" id="IPR001810">
    <property type="entry name" value="F-box_dom"/>
</dbReference>
<comment type="function">
    <text evidence="1">Acts as a component of a SCF E3 ubiquitin ligase complexes.</text>
</comment>
<dbReference type="PANTHER" id="PTHR12874:SF16">
    <property type="entry name" value="OS01G0800800 PROTEIN"/>
    <property type="match status" value="1"/>
</dbReference>
<keyword evidence="1" id="KW-0539">Nucleus</keyword>
<evidence type="ECO:0000256" key="1">
    <source>
        <dbReference type="RuleBase" id="RU369085"/>
    </source>
</evidence>
<dbReference type="GO" id="GO:0019005">
    <property type="term" value="C:SCF ubiquitin ligase complex"/>
    <property type="evidence" value="ECO:0007669"/>
    <property type="project" value="UniProtKB-UniRule"/>
</dbReference>
<keyword evidence="1" id="KW-0833">Ubl conjugation pathway</keyword>
<evidence type="ECO:0000259" key="2">
    <source>
        <dbReference type="Pfam" id="PF12937"/>
    </source>
</evidence>
<dbReference type="InterPro" id="IPR036047">
    <property type="entry name" value="F-box-like_dom_sf"/>
</dbReference>
<dbReference type="GO" id="GO:0005737">
    <property type="term" value="C:cytoplasm"/>
    <property type="evidence" value="ECO:0007669"/>
    <property type="project" value="TreeGrafter"/>
</dbReference>
<accession>A0A2G5F8J0</accession>
<feature type="domain" description="F-box" evidence="2">
    <location>
        <begin position="20"/>
        <end position="59"/>
    </location>
</feature>
<comment type="subunit">
    <text evidence="1">Component of the SCF-type E3 ligase complex.</text>
</comment>
<comment type="subcellular location">
    <subcellularLocation>
        <location evidence="1">Nucleus</location>
    </subcellularLocation>
</comment>
<gene>
    <name evidence="3" type="ORF">AQUCO_00100058v1</name>
</gene>
<dbReference type="GO" id="GO:0009740">
    <property type="term" value="P:gibberellic acid mediated signaling pathway"/>
    <property type="evidence" value="ECO:0007669"/>
    <property type="project" value="TreeGrafter"/>
</dbReference>
<dbReference type="GO" id="GO:0031146">
    <property type="term" value="P:SCF-dependent proteasomal ubiquitin-dependent protein catabolic process"/>
    <property type="evidence" value="ECO:0007669"/>
    <property type="project" value="UniProtKB-UniRule"/>
</dbReference>
<dbReference type="AlphaFoldDB" id="A0A2G5F8J0"/>
<dbReference type="Proteomes" id="UP000230069">
    <property type="component" value="Unassembled WGS sequence"/>
</dbReference>
<dbReference type="Pfam" id="PF12937">
    <property type="entry name" value="F-box-like"/>
    <property type="match status" value="1"/>
</dbReference>
<dbReference type="InParanoid" id="A0A2G5F8J0"/>
<dbReference type="Gene3D" id="1.20.1280.50">
    <property type="match status" value="1"/>
</dbReference>
<organism evidence="3 4">
    <name type="scientific">Aquilegia coerulea</name>
    <name type="common">Rocky mountain columbine</name>
    <dbReference type="NCBI Taxonomy" id="218851"/>
    <lineage>
        <taxon>Eukaryota</taxon>
        <taxon>Viridiplantae</taxon>
        <taxon>Streptophyta</taxon>
        <taxon>Embryophyta</taxon>
        <taxon>Tracheophyta</taxon>
        <taxon>Spermatophyta</taxon>
        <taxon>Magnoliopsida</taxon>
        <taxon>Ranunculales</taxon>
        <taxon>Ranunculaceae</taxon>
        <taxon>Thalictroideae</taxon>
        <taxon>Aquilegia</taxon>
    </lineage>
</organism>
<proteinExistence type="predicted"/>